<dbReference type="Proteomes" id="UP000005238">
    <property type="component" value="Unassembled WGS sequence"/>
</dbReference>
<dbReference type="EnsemblProtists" id="Phyra87004">
    <property type="protein sequence ID" value="Phyra87004"/>
    <property type="gene ID" value="Phyra87004"/>
</dbReference>
<accession>H3H894</accession>
<organism evidence="2 3">
    <name type="scientific">Phytophthora ramorum</name>
    <name type="common">Sudden oak death agent</name>
    <dbReference type="NCBI Taxonomy" id="164328"/>
    <lineage>
        <taxon>Eukaryota</taxon>
        <taxon>Sar</taxon>
        <taxon>Stramenopiles</taxon>
        <taxon>Oomycota</taxon>
        <taxon>Peronosporomycetes</taxon>
        <taxon>Peronosporales</taxon>
        <taxon>Peronosporaceae</taxon>
        <taxon>Phytophthora</taxon>
    </lineage>
</organism>
<feature type="region of interest" description="Disordered" evidence="1">
    <location>
        <begin position="21"/>
        <end position="43"/>
    </location>
</feature>
<sequence length="134" mass="13199">MARRSPLLNRATAAALHALDASGEDASGTPSAASGSAGASVTVPRSPAATLLVAGEGAEASSPPTPPSALVTAPWVAQASVARAPDQPSEEEEGEDTSEHSRSRTPASAADSELAALQGSNSDVLADITSTPEV</sequence>
<evidence type="ECO:0000313" key="2">
    <source>
        <dbReference type="EnsemblProtists" id="Phyra87004"/>
    </source>
</evidence>
<feature type="compositionally biased region" description="Polar residues" evidence="1">
    <location>
        <begin position="118"/>
        <end position="134"/>
    </location>
</feature>
<keyword evidence="3" id="KW-1185">Reference proteome</keyword>
<dbReference type="HOGENOM" id="CLU_1900372_0_0_1"/>
<dbReference type="InParanoid" id="H3H894"/>
<name>H3H894_PHYRM</name>
<dbReference type="EMBL" id="DS567338">
    <property type="status" value="NOT_ANNOTATED_CDS"/>
    <property type="molecule type" value="Genomic_DNA"/>
</dbReference>
<reference evidence="3" key="1">
    <citation type="journal article" date="2006" name="Science">
        <title>Phytophthora genome sequences uncover evolutionary origins and mechanisms of pathogenesis.</title>
        <authorList>
            <person name="Tyler B.M."/>
            <person name="Tripathy S."/>
            <person name="Zhang X."/>
            <person name="Dehal P."/>
            <person name="Jiang R.H."/>
            <person name="Aerts A."/>
            <person name="Arredondo F.D."/>
            <person name="Baxter L."/>
            <person name="Bensasson D."/>
            <person name="Beynon J.L."/>
            <person name="Chapman J."/>
            <person name="Damasceno C.M."/>
            <person name="Dorrance A.E."/>
            <person name="Dou D."/>
            <person name="Dickerman A.W."/>
            <person name="Dubchak I.L."/>
            <person name="Garbelotto M."/>
            <person name="Gijzen M."/>
            <person name="Gordon S.G."/>
            <person name="Govers F."/>
            <person name="Grunwald N.J."/>
            <person name="Huang W."/>
            <person name="Ivors K.L."/>
            <person name="Jones R.W."/>
            <person name="Kamoun S."/>
            <person name="Krampis K."/>
            <person name="Lamour K.H."/>
            <person name="Lee M.K."/>
            <person name="McDonald W.H."/>
            <person name="Medina M."/>
            <person name="Meijer H.J."/>
            <person name="Nordberg E.K."/>
            <person name="Maclean D.J."/>
            <person name="Ospina-Giraldo M.D."/>
            <person name="Morris P.F."/>
            <person name="Phuntumart V."/>
            <person name="Putnam N.H."/>
            <person name="Rash S."/>
            <person name="Rose J.K."/>
            <person name="Sakihama Y."/>
            <person name="Salamov A.A."/>
            <person name="Savidor A."/>
            <person name="Scheuring C.F."/>
            <person name="Smith B.M."/>
            <person name="Sobral B.W."/>
            <person name="Terry A."/>
            <person name="Torto-Alalibo T.A."/>
            <person name="Win J."/>
            <person name="Xu Z."/>
            <person name="Zhang H."/>
            <person name="Grigoriev I.V."/>
            <person name="Rokhsar D.S."/>
            <person name="Boore J.L."/>
        </authorList>
    </citation>
    <scope>NUCLEOTIDE SEQUENCE [LARGE SCALE GENOMIC DNA]</scope>
    <source>
        <strain evidence="3">Pr102</strain>
    </source>
</reference>
<protein>
    <submittedName>
        <fullName evidence="2">Uncharacterized protein</fullName>
    </submittedName>
</protein>
<proteinExistence type="predicted"/>
<dbReference type="AlphaFoldDB" id="H3H894"/>
<evidence type="ECO:0000256" key="1">
    <source>
        <dbReference type="SAM" id="MobiDB-lite"/>
    </source>
</evidence>
<feature type="region of interest" description="Disordered" evidence="1">
    <location>
        <begin position="78"/>
        <end position="134"/>
    </location>
</feature>
<reference evidence="2" key="2">
    <citation type="submission" date="2015-06" db="UniProtKB">
        <authorList>
            <consortium name="EnsemblProtists"/>
        </authorList>
    </citation>
    <scope>IDENTIFICATION</scope>
    <source>
        <strain evidence="2">Pr102</strain>
    </source>
</reference>
<evidence type="ECO:0000313" key="3">
    <source>
        <dbReference type="Proteomes" id="UP000005238"/>
    </source>
</evidence>